<dbReference type="InterPro" id="IPR013108">
    <property type="entry name" value="Amidohydro_3"/>
</dbReference>
<name>V6MEI8_9BACL</name>
<reference evidence="2 3" key="1">
    <citation type="journal article" date="2014" name="Genome Announc.">
        <title>Draft Genome Sequence of Brevibacillus panacihumi Strain W25, a Halotolerant Hydrocarbon-Degrading Bacterium.</title>
        <authorList>
            <person name="Wang X."/>
            <person name="Jin D."/>
            <person name="Zhou L."/>
            <person name="Wu L."/>
            <person name="An W."/>
            <person name="Chen Y."/>
            <person name="Zhao L."/>
        </authorList>
    </citation>
    <scope>NUCLEOTIDE SEQUENCE [LARGE SCALE GENOMIC DNA]</scope>
    <source>
        <strain evidence="2 3">W25</strain>
    </source>
</reference>
<gene>
    <name evidence="2" type="ORF">T458_23905</name>
</gene>
<protein>
    <submittedName>
        <fullName evidence="2">Aminoacylase</fullName>
    </submittedName>
</protein>
<dbReference type="PANTHER" id="PTHR11647:SF1">
    <property type="entry name" value="COLLAPSIN RESPONSE MEDIATOR PROTEIN"/>
    <property type="match status" value="1"/>
</dbReference>
<dbReference type="Gene3D" id="2.30.40.10">
    <property type="entry name" value="Urease, subunit C, domain 1"/>
    <property type="match status" value="1"/>
</dbReference>
<dbReference type="InterPro" id="IPR011059">
    <property type="entry name" value="Metal-dep_hydrolase_composite"/>
</dbReference>
<dbReference type="InterPro" id="IPR050378">
    <property type="entry name" value="Metallo-dep_Hydrolases_sf"/>
</dbReference>
<dbReference type="eggNOG" id="COG3653">
    <property type="taxonomic scope" value="Bacteria"/>
</dbReference>
<dbReference type="EMBL" id="AYJU01000017">
    <property type="protein sequence ID" value="EST53798.1"/>
    <property type="molecule type" value="Genomic_DNA"/>
</dbReference>
<dbReference type="HOGENOM" id="CLU_016107_2_1_9"/>
<dbReference type="STRING" id="1408254.T458_23905"/>
<dbReference type="Gene3D" id="3.30.1490.130">
    <property type="entry name" value="D-aminoacylase. Domain 3"/>
    <property type="match status" value="1"/>
</dbReference>
<dbReference type="Pfam" id="PF07969">
    <property type="entry name" value="Amidohydro_3"/>
    <property type="match status" value="1"/>
</dbReference>
<evidence type="ECO:0000313" key="2">
    <source>
        <dbReference type="EMBL" id="EST53798.1"/>
    </source>
</evidence>
<dbReference type="SUPFAM" id="SSF51338">
    <property type="entry name" value="Composite domain of metallo-dependent hydrolases"/>
    <property type="match status" value="1"/>
</dbReference>
<keyword evidence="3" id="KW-1185">Reference proteome</keyword>
<dbReference type="GO" id="GO:0016811">
    <property type="term" value="F:hydrolase activity, acting on carbon-nitrogen (but not peptide) bonds, in linear amides"/>
    <property type="evidence" value="ECO:0007669"/>
    <property type="project" value="InterPro"/>
</dbReference>
<dbReference type="Gene3D" id="3.20.20.140">
    <property type="entry name" value="Metal-dependent hydrolases"/>
    <property type="match status" value="1"/>
</dbReference>
<dbReference type="Proteomes" id="UP000017973">
    <property type="component" value="Unassembled WGS sequence"/>
</dbReference>
<dbReference type="CDD" id="cd01297">
    <property type="entry name" value="D-aminoacylase"/>
    <property type="match status" value="1"/>
</dbReference>
<feature type="domain" description="Amidohydrolase 3" evidence="1">
    <location>
        <begin position="58"/>
        <end position="521"/>
    </location>
</feature>
<dbReference type="SUPFAM" id="SSF51556">
    <property type="entry name" value="Metallo-dependent hydrolases"/>
    <property type="match status" value="1"/>
</dbReference>
<sequence length="541" mass="59389">MTFLEGANEKEANMFDILIRNGMVYDGTGNPWTQLDIGILEGKIAKISKLGDEKGKVEIDANGLVVSPGFIDPHVHSDLWCTRPDVHKIKVLQGVTTELFGQDGISVAPVSDATKPLWQQQLKGLNGDFPDWPWNTVDEYLAFLEGANLAGNATYLVPHGGVRTLAMGFEAREATPAEIQKMAELVEEGMRQGAFGVSSGIQYPPCVFANKTELVEICKAAAKYDGCFVVHIRNESNLSLEALDEVIDVARLSGVRLHVSHFKVCGSINRDKLAPALAKLEAGRAEGIEITFDQYPYTAASTVFQAILPPWMHDGGTAEVLERLKDPAIRERVKQEMLTNGEYDNTVRNNGWGNIVIASVASEKNRGLEGMSVKEIGELRGVDPSDAALDLLIEENSAVTMIIHWGVEEDILQVMKHPLHMVGSDGVFGGKPHPRLYGSFPRVLGHYSREQKAFPVWEAIRKMTGAPAQLLRLKDRGFLREGNWADIVVFDPNKVIDQATYEDPLQEPLGIEYVLVNGQIAVEHGVYTGAVAGKVIRRGSE</sequence>
<dbReference type="PANTHER" id="PTHR11647">
    <property type="entry name" value="HYDRANTOINASE/DIHYDROPYRIMIDINASE FAMILY MEMBER"/>
    <property type="match status" value="1"/>
</dbReference>
<dbReference type="AlphaFoldDB" id="V6MEI8"/>
<dbReference type="PATRIC" id="fig|1408254.3.peg.4700"/>
<comment type="caution">
    <text evidence="2">The sequence shown here is derived from an EMBL/GenBank/DDBJ whole genome shotgun (WGS) entry which is preliminary data.</text>
</comment>
<dbReference type="InterPro" id="IPR023100">
    <property type="entry name" value="D-aminoacylase_insert_dom_sf"/>
</dbReference>
<accession>V6MEI8</accession>
<organism evidence="2 3">
    <name type="scientific">Brevibacillus panacihumi W25</name>
    <dbReference type="NCBI Taxonomy" id="1408254"/>
    <lineage>
        <taxon>Bacteria</taxon>
        <taxon>Bacillati</taxon>
        <taxon>Bacillota</taxon>
        <taxon>Bacilli</taxon>
        <taxon>Bacillales</taxon>
        <taxon>Paenibacillaceae</taxon>
        <taxon>Brevibacillus</taxon>
    </lineage>
</organism>
<proteinExistence type="predicted"/>
<evidence type="ECO:0000259" key="1">
    <source>
        <dbReference type="Pfam" id="PF07969"/>
    </source>
</evidence>
<dbReference type="InterPro" id="IPR032466">
    <property type="entry name" value="Metal_Hydrolase"/>
</dbReference>
<evidence type="ECO:0000313" key="3">
    <source>
        <dbReference type="Proteomes" id="UP000017973"/>
    </source>
</evidence>